<dbReference type="GO" id="GO:0009246">
    <property type="term" value="P:enterobacterial common antigen biosynthetic process"/>
    <property type="evidence" value="ECO:0007669"/>
    <property type="project" value="TreeGrafter"/>
</dbReference>
<evidence type="ECO:0000256" key="3">
    <source>
        <dbReference type="ARBA" id="ARBA00022475"/>
    </source>
</evidence>
<keyword evidence="3" id="KW-1003">Cell membrane</keyword>
<evidence type="ECO:0000256" key="7">
    <source>
        <dbReference type="SAM" id="Phobius"/>
    </source>
</evidence>
<name>A0A917PJM2_9PSED</name>
<accession>A0A917PJM2</accession>
<feature type="transmembrane region" description="Helical" evidence="7">
    <location>
        <begin position="90"/>
        <end position="108"/>
    </location>
</feature>
<evidence type="ECO:0000256" key="4">
    <source>
        <dbReference type="ARBA" id="ARBA00022692"/>
    </source>
</evidence>
<feature type="transmembrane region" description="Helical" evidence="7">
    <location>
        <begin position="209"/>
        <end position="228"/>
    </location>
</feature>
<dbReference type="PANTHER" id="PTHR40074:SF2">
    <property type="entry name" value="O-ACETYLTRANSFERASE WECH"/>
    <property type="match status" value="1"/>
</dbReference>
<evidence type="ECO:0000256" key="2">
    <source>
        <dbReference type="ARBA" id="ARBA00007400"/>
    </source>
</evidence>
<dbReference type="RefSeq" id="WP_188981410.1">
    <property type="nucleotide sequence ID" value="NZ_BMPO01000001.1"/>
</dbReference>
<comment type="caution">
    <text evidence="9">The sequence shown here is derived from an EMBL/GenBank/DDBJ whole genome shotgun (WGS) entry which is preliminary data.</text>
</comment>
<sequence>MQLTTPEKDLRIETIRGLALLLMVAGHVIGDVATTGMEVADDSFLRYLYNSLVYVRMPLFTAISGYVYALRPVTRDSALGRFYQGKLRRIVLPLVVVSTLFFVAQMVAPGANASPEWIDMFPIYVFGYAHFWFLQAIFCIFLIVSLLDKLGGLNSAPKALIAIALSVVASLGYDAFPKLFSFDRAVGLLPFFLLGLSIYRFWDQITSRAIQTTLLATLVITVGLDQAYLWNQTDFSSFDISVVGTALGLSAIYLLIVHRFYFKPLAWLGRYAFEIYLLHVFGTAGTRILLGKLNVNDDWIVFSACLLVGLALPVAVKRVTQHVAIADLLIFGTRRTQRRPKAQSSAAFKTSRAGSR</sequence>
<evidence type="ECO:0000313" key="10">
    <source>
        <dbReference type="Proteomes" id="UP000635983"/>
    </source>
</evidence>
<evidence type="ECO:0000313" key="9">
    <source>
        <dbReference type="EMBL" id="GGJ81005.1"/>
    </source>
</evidence>
<evidence type="ECO:0000256" key="5">
    <source>
        <dbReference type="ARBA" id="ARBA00022989"/>
    </source>
</evidence>
<feature type="transmembrane region" description="Helical" evidence="7">
    <location>
        <begin position="159"/>
        <end position="176"/>
    </location>
</feature>
<reference evidence="9" key="2">
    <citation type="submission" date="2020-09" db="EMBL/GenBank/DDBJ databases">
        <authorList>
            <person name="Sun Q."/>
            <person name="Ohkuma M."/>
        </authorList>
    </citation>
    <scope>NUCLEOTIDE SEQUENCE</scope>
    <source>
        <strain evidence="9">JCM 30078</strain>
    </source>
</reference>
<evidence type="ECO:0000259" key="8">
    <source>
        <dbReference type="Pfam" id="PF01757"/>
    </source>
</evidence>
<protein>
    <recommendedName>
        <fullName evidence="8">Acyltransferase 3 domain-containing protein</fullName>
    </recommendedName>
</protein>
<keyword evidence="10" id="KW-1185">Reference proteome</keyword>
<comment type="similarity">
    <text evidence="2">Belongs to the acyltransferase 3 family.</text>
</comment>
<dbReference type="Pfam" id="PF01757">
    <property type="entry name" value="Acyl_transf_3"/>
    <property type="match status" value="1"/>
</dbReference>
<feature type="transmembrane region" description="Helical" evidence="7">
    <location>
        <begin position="299"/>
        <end position="316"/>
    </location>
</feature>
<comment type="subcellular location">
    <subcellularLocation>
        <location evidence="1">Cell membrane</location>
        <topology evidence="1">Multi-pass membrane protein</topology>
    </subcellularLocation>
</comment>
<gene>
    <name evidence="9" type="ORF">GCM10009304_03480</name>
</gene>
<keyword evidence="4 7" id="KW-0812">Transmembrane</keyword>
<dbReference type="Proteomes" id="UP000635983">
    <property type="component" value="Unassembled WGS sequence"/>
</dbReference>
<feature type="transmembrane region" description="Helical" evidence="7">
    <location>
        <begin position="240"/>
        <end position="261"/>
    </location>
</feature>
<feature type="transmembrane region" description="Helical" evidence="7">
    <location>
        <begin position="273"/>
        <end position="293"/>
    </location>
</feature>
<feature type="transmembrane region" description="Helical" evidence="7">
    <location>
        <begin position="18"/>
        <end position="35"/>
    </location>
</feature>
<dbReference type="AlphaFoldDB" id="A0A917PJM2"/>
<feature type="transmembrane region" description="Helical" evidence="7">
    <location>
        <begin position="128"/>
        <end position="147"/>
    </location>
</feature>
<evidence type="ECO:0000256" key="1">
    <source>
        <dbReference type="ARBA" id="ARBA00004651"/>
    </source>
</evidence>
<organism evidence="9 10">
    <name type="scientific">Pseudomonas matsuisoli</name>
    <dbReference type="NCBI Taxonomy" id="1515666"/>
    <lineage>
        <taxon>Bacteria</taxon>
        <taxon>Pseudomonadati</taxon>
        <taxon>Pseudomonadota</taxon>
        <taxon>Gammaproteobacteria</taxon>
        <taxon>Pseudomonadales</taxon>
        <taxon>Pseudomonadaceae</taxon>
        <taxon>Pseudomonas</taxon>
    </lineage>
</organism>
<dbReference type="GO" id="GO:0005886">
    <property type="term" value="C:plasma membrane"/>
    <property type="evidence" value="ECO:0007669"/>
    <property type="project" value="UniProtKB-SubCell"/>
</dbReference>
<keyword evidence="5 7" id="KW-1133">Transmembrane helix</keyword>
<reference evidence="9" key="1">
    <citation type="journal article" date="2014" name="Int. J. Syst. Evol. Microbiol.">
        <title>Complete genome sequence of Corynebacterium casei LMG S-19264T (=DSM 44701T), isolated from a smear-ripened cheese.</title>
        <authorList>
            <consortium name="US DOE Joint Genome Institute (JGI-PGF)"/>
            <person name="Walter F."/>
            <person name="Albersmeier A."/>
            <person name="Kalinowski J."/>
            <person name="Ruckert C."/>
        </authorList>
    </citation>
    <scope>NUCLEOTIDE SEQUENCE</scope>
    <source>
        <strain evidence="9">JCM 30078</strain>
    </source>
</reference>
<feature type="transmembrane region" description="Helical" evidence="7">
    <location>
        <begin position="182"/>
        <end position="202"/>
    </location>
</feature>
<feature type="domain" description="Acyltransferase 3" evidence="8">
    <location>
        <begin position="11"/>
        <end position="316"/>
    </location>
</feature>
<dbReference type="InterPro" id="IPR002656">
    <property type="entry name" value="Acyl_transf_3_dom"/>
</dbReference>
<keyword evidence="6 7" id="KW-0472">Membrane</keyword>
<feature type="transmembrane region" description="Helical" evidence="7">
    <location>
        <begin position="47"/>
        <end position="69"/>
    </location>
</feature>
<dbReference type="EMBL" id="BMPO01000001">
    <property type="protein sequence ID" value="GGJ81005.1"/>
    <property type="molecule type" value="Genomic_DNA"/>
</dbReference>
<proteinExistence type="inferred from homology"/>
<evidence type="ECO:0000256" key="6">
    <source>
        <dbReference type="ARBA" id="ARBA00023136"/>
    </source>
</evidence>
<dbReference type="GO" id="GO:0016413">
    <property type="term" value="F:O-acetyltransferase activity"/>
    <property type="evidence" value="ECO:0007669"/>
    <property type="project" value="TreeGrafter"/>
</dbReference>
<dbReference type="PANTHER" id="PTHR40074">
    <property type="entry name" value="O-ACETYLTRANSFERASE WECH"/>
    <property type="match status" value="1"/>
</dbReference>